<dbReference type="InParanoid" id="G0MX27"/>
<name>G0MX27_CAEBE</name>
<gene>
    <name evidence="2" type="ORF">CAEBREN_10097</name>
</gene>
<dbReference type="AlphaFoldDB" id="G0MX27"/>
<reference evidence="3" key="1">
    <citation type="submission" date="2011-07" db="EMBL/GenBank/DDBJ databases">
        <authorList>
            <consortium name="Caenorhabditis brenneri Sequencing and Analysis Consortium"/>
            <person name="Wilson R.K."/>
        </authorList>
    </citation>
    <scope>NUCLEOTIDE SEQUENCE [LARGE SCALE GENOMIC DNA]</scope>
    <source>
        <strain evidence="3">PB2801</strain>
    </source>
</reference>
<evidence type="ECO:0000313" key="3">
    <source>
        <dbReference type="Proteomes" id="UP000008068"/>
    </source>
</evidence>
<organism evidence="3">
    <name type="scientific">Caenorhabditis brenneri</name>
    <name type="common">Nematode worm</name>
    <dbReference type="NCBI Taxonomy" id="135651"/>
    <lineage>
        <taxon>Eukaryota</taxon>
        <taxon>Metazoa</taxon>
        <taxon>Ecdysozoa</taxon>
        <taxon>Nematoda</taxon>
        <taxon>Chromadorea</taxon>
        <taxon>Rhabditida</taxon>
        <taxon>Rhabditina</taxon>
        <taxon>Rhabditomorpha</taxon>
        <taxon>Rhabditoidea</taxon>
        <taxon>Rhabditidae</taxon>
        <taxon>Peloderinae</taxon>
        <taxon>Caenorhabditis</taxon>
    </lineage>
</organism>
<feature type="compositionally biased region" description="Acidic residues" evidence="1">
    <location>
        <begin position="144"/>
        <end position="176"/>
    </location>
</feature>
<evidence type="ECO:0000313" key="2">
    <source>
        <dbReference type="EMBL" id="EGT46716.1"/>
    </source>
</evidence>
<proteinExistence type="predicted"/>
<feature type="region of interest" description="Disordered" evidence="1">
    <location>
        <begin position="144"/>
        <end position="198"/>
    </location>
</feature>
<dbReference type="EMBL" id="GL379818">
    <property type="protein sequence ID" value="EGT46716.1"/>
    <property type="molecule type" value="Genomic_DNA"/>
</dbReference>
<protein>
    <submittedName>
        <fullName evidence="2">Uncharacterized protein</fullName>
    </submittedName>
</protein>
<accession>G0MX27</accession>
<dbReference type="HOGENOM" id="CLU_1379224_0_0_1"/>
<sequence length="198" mass="23353">MNTAERCRYSRLELHVVELLENLIKKEDEEWTLKKLVELNIPSDVYKKLDVGSFAASYLKRRGCQTGAKILLRKIQEAENEYKRSRHSRHITNIEDRFLTRNDEPAAKKMKKEEVPKTTIVHHQIDWSRDADERIGILKVELEAEDPMEEEEDDQEAELEGVDPMEVEENNQEMELDAPKIRVSERKKKPKVIWENPC</sequence>
<keyword evidence="3" id="KW-1185">Reference proteome</keyword>
<evidence type="ECO:0000256" key="1">
    <source>
        <dbReference type="SAM" id="MobiDB-lite"/>
    </source>
</evidence>
<dbReference type="Proteomes" id="UP000008068">
    <property type="component" value="Unassembled WGS sequence"/>
</dbReference>